<dbReference type="InterPro" id="IPR021268">
    <property type="entry name" value="DUF2845"/>
</dbReference>
<gene>
    <name evidence="2" type="ORF">VCB98_11480</name>
</gene>
<organism evidence="2 3">
    <name type="scientific">Natronospira elongata</name>
    <dbReference type="NCBI Taxonomy" id="3110268"/>
    <lineage>
        <taxon>Bacteria</taxon>
        <taxon>Pseudomonadati</taxon>
        <taxon>Pseudomonadota</taxon>
        <taxon>Gammaproteobacteria</taxon>
        <taxon>Natronospirales</taxon>
        <taxon>Natronospiraceae</taxon>
        <taxon>Natronospira</taxon>
    </lineage>
</organism>
<accession>A0AAP6MNC6</accession>
<keyword evidence="1" id="KW-0732">Signal</keyword>
<keyword evidence="3" id="KW-1185">Reference proteome</keyword>
<proteinExistence type="predicted"/>
<protein>
    <submittedName>
        <fullName evidence="2">DUF2845 domain-containing protein</fullName>
    </submittedName>
</protein>
<feature type="signal peptide" evidence="1">
    <location>
        <begin position="1"/>
        <end position="21"/>
    </location>
</feature>
<dbReference type="Proteomes" id="UP001302316">
    <property type="component" value="Unassembled WGS sequence"/>
</dbReference>
<dbReference type="EMBL" id="JAYGII010000033">
    <property type="protein sequence ID" value="MEA5446441.1"/>
    <property type="molecule type" value="Genomic_DNA"/>
</dbReference>
<reference evidence="2 3" key="1">
    <citation type="submission" date="2023-12" db="EMBL/GenBank/DDBJ databases">
        <title>Whole-genome sequencing of halo(alkali)philic microorganisms from hypersaline lakes.</title>
        <authorList>
            <person name="Sorokin D.Y."/>
            <person name="Merkel A.Y."/>
            <person name="Messina E."/>
            <person name="Yakimov M."/>
        </authorList>
    </citation>
    <scope>NUCLEOTIDE SEQUENCE [LARGE SCALE GENOMIC DNA]</scope>
    <source>
        <strain evidence="2 3">AB-CW1</strain>
    </source>
</reference>
<feature type="chain" id="PRO_5042956022" evidence="1">
    <location>
        <begin position="22"/>
        <end position="192"/>
    </location>
</feature>
<dbReference type="Pfam" id="PF11006">
    <property type="entry name" value="DUF2845"/>
    <property type="match status" value="2"/>
</dbReference>
<dbReference type="AlphaFoldDB" id="A0AAP6MNC6"/>
<sequence>MRLFACLLIGLLTSLSMTAEAGFRCDGKIVKRGDRMFEVRELCGEPDVVVPLHSVYTIRYGHVPTREEWQYNLGPHRLMRFLRFQDGRLTQVRTGRHGFRPGNGACSPGQIESGITQMELVSKCGKPREKELRITGVHYRTERDGRVYRAGMPAEDWIYDFGPRRFIRIVTLINGRVVNIETSSRRGSRSAS</sequence>
<comment type="caution">
    <text evidence="2">The sequence shown here is derived from an EMBL/GenBank/DDBJ whole genome shotgun (WGS) entry which is preliminary data.</text>
</comment>
<evidence type="ECO:0000313" key="2">
    <source>
        <dbReference type="EMBL" id="MEA5446441.1"/>
    </source>
</evidence>
<evidence type="ECO:0000256" key="1">
    <source>
        <dbReference type="SAM" id="SignalP"/>
    </source>
</evidence>
<name>A0AAP6MNC6_9GAMM</name>
<dbReference type="RefSeq" id="WP_346052673.1">
    <property type="nucleotide sequence ID" value="NZ_JAYGII010000033.1"/>
</dbReference>
<evidence type="ECO:0000313" key="3">
    <source>
        <dbReference type="Proteomes" id="UP001302316"/>
    </source>
</evidence>